<dbReference type="AlphaFoldDB" id="A0A1T3CRF5"/>
<dbReference type="Gene3D" id="1.20.120.1020">
    <property type="entry name" value="Prion-inhibition and propagation, HeLo domain"/>
    <property type="match status" value="1"/>
</dbReference>
<feature type="domain" description="Prion-inhibition and propagation HeLo" evidence="1">
    <location>
        <begin position="11"/>
        <end position="206"/>
    </location>
</feature>
<proteinExistence type="predicted"/>
<evidence type="ECO:0000259" key="1">
    <source>
        <dbReference type="Pfam" id="PF14479"/>
    </source>
</evidence>
<dbReference type="OrthoDB" id="20872at2759"/>
<comment type="caution">
    <text evidence="2">The sequence shown here is derived from an EMBL/GenBank/DDBJ whole genome shotgun (WGS) entry which is preliminary data.</text>
</comment>
<dbReference type="PANTHER" id="PTHR37542">
    <property type="entry name" value="HELO DOMAIN-CONTAINING PROTEIN-RELATED"/>
    <property type="match status" value="1"/>
</dbReference>
<dbReference type="InterPro" id="IPR029498">
    <property type="entry name" value="HeLo_dom"/>
</dbReference>
<dbReference type="Pfam" id="PF14479">
    <property type="entry name" value="HeLo"/>
    <property type="match status" value="1"/>
</dbReference>
<organism evidence="2 3">
    <name type="scientific">Trichoderma guizhouense</name>
    <dbReference type="NCBI Taxonomy" id="1491466"/>
    <lineage>
        <taxon>Eukaryota</taxon>
        <taxon>Fungi</taxon>
        <taxon>Dikarya</taxon>
        <taxon>Ascomycota</taxon>
        <taxon>Pezizomycotina</taxon>
        <taxon>Sordariomycetes</taxon>
        <taxon>Hypocreomycetidae</taxon>
        <taxon>Hypocreales</taxon>
        <taxon>Hypocreaceae</taxon>
        <taxon>Trichoderma</taxon>
    </lineage>
</organism>
<dbReference type="Proteomes" id="UP000191004">
    <property type="component" value="Unassembled WGS sequence"/>
</dbReference>
<dbReference type="PANTHER" id="PTHR37542:SF3">
    <property type="entry name" value="PRION-INHIBITION AND PROPAGATION HELO DOMAIN-CONTAINING PROTEIN"/>
    <property type="match status" value="1"/>
</dbReference>
<gene>
    <name evidence="2" type="ORF">A0O28_0099650</name>
</gene>
<protein>
    <recommendedName>
        <fullName evidence="1">Prion-inhibition and propagation HeLo domain-containing protein</fullName>
    </recommendedName>
</protein>
<keyword evidence="3" id="KW-1185">Reference proteome</keyword>
<reference evidence="2 3" key="1">
    <citation type="submission" date="2016-04" db="EMBL/GenBank/DDBJ databases">
        <title>Multiple horizontal gene transfer events from other fungi enriched the ability of the initially mycotrophic fungus Trichoderma (Ascomycota) to feed on dead plant biomass.</title>
        <authorList>
            <person name="Atanasova L."/>
            <person name="Chenthamara K."/>
            <person name="Zhang J."/>
            <person name="Grujic M."/>
            <person name="Henrissat B."/>
            <person name="Kuo A."/>
            <person name="Aertz A."/>
            <person name="Salamov A."/>
            <person name="Lipzen A."/>
            <person name="Labutti K."/>
            <person name="Barry K."/>
            <person name="Miao Y."/>
            <person name="Rahimi M.J."/>
            <person name="Shen Q."/>
            <person name="Grigoriev I.V."/>
            <person name="Kubicek C.P."/>
            <person name="Druzhinina I.S."/>
        </authorList>
    </citation>
    <scope>NUCLEOTIDE SEQUENCE [LARGE SCALE GENOMIC DNA]</scope>
    <source>
        <strain evidence="2 3">NJAU 4742</strain>
    </source>
</reference>
<accession>A0A1T3CRF5</accession>
<evidence type="ECO:0000313" key="2">
    <source>
        <dbReference type="EMBL" id="OPB43677.1"/>
    </source>
</evidence>
<evidence type="ECO:0000313" key="3">
    <source>
        <dbReference type="Proteomes" id="UP000191004"/>
    </source>
</evidence>
<name>A0A1T3CRF5_9HYPO</name>
<dbReference type="EMBL" id="LVVK01000008">
    <property type="protein sequence ID" value="OPB43677.1"/>
    <property type="molecule type" value="Genomic_DNA"/>
</dbReference>
<sequence>MDPVGNTIGLLRFVLNSFSQIQLAREFESEFERYQLKLDLIQLRLSRWGEIVKLNKNNSIASKDLATPVNRAEGLENPTGDPTTGILLEIRDTVAKAQRDARKIKNGTSSDQLLDADECLPADLRGLHTRFKGILSKRTSQTIKVVDGLKWAFYKRDHFDRFIADISSLTDNLEGLLPEGDRQRLWELSSDECKGINKPNLEELKDIAQDCDPIIENASGEALRNARGGANNVTQTHNIGNVLGFNNGNFNVNGTHHWGRN</sequence>
<dbReference type="InterPro" id="IPR038305">
    <property type="entry name" value="HeLo_sf"/>
</dbReference>